<dbReference type="PANTHER" id="PTHR11954:SF6">
    <property type="entry name" value="MACROPHAGE MIGRATION INHIBITORY FACTOR"/>
    <property type="match status" value="1"/>
</dbReference>
<dbReference type="SUPFAM" id="SSF55331">
    <property type="entry name" value="Tautomerase/MIF"/>
    <property type="match status" value="1"/>
</dbReference>
<evidence type="ECO:0000256" key="11">
    <source>
        <dbReference type="ARBA" id="ARBA00041912"/>
    </source>
</evidence>
<accession>A0A067R099</accession>
<dbReference type="GO" id="GO:0004167">
    <property type="term" value="F:dopachrome isomerase activity"/>
    <property type="evidence" value="ECO:0007669"/>
    <property type="project" value="UniProtKB-EC"/>
</dbReference>
<dbReference type="InParanoid" id="A0A067R099"/>
<evidence type="ECO:0000256" key="2">
    <source>
        <dbReference type="ARBA" id="ARBA00005851"/>
    </source>
</evidence>
<dbReference type="GO" id="GO:0005615">
    <property type="term" value="C:extracellular space"/>
    <property type="evidence" value="ECO:0007669"/>
    <property type="project" value="UniProtKB-KW"/>
</dbReference>
<keyword evidence="14" id="KW-1185">Reference proteome</keyword>
<evidence type="ECO:0000256" key="9">
    <source>
        <dbReference type="ARBA" id="ARBA00039086"/>
    </source>
</evidence>
<dbReference type="EC" id="5.3.2.1" evidence="9"/>
<dbReference type="eggNOG" id="KOG1759">
    <property type="taxonomic scope" value="Eukaryota"/>
</dbReference>
<dbReference type="Pfam" id="PF01187">
    <property type="entry name" value="MIF"/>
    <property type="match status" value="1"/>
</dbReference>
<keyword evidence="5" id="KW-0413">Isomerase</keyword>
<keyword evidence="4" id="KW-0964">Secreted</keyword>
<dbReference type="InterPro" id="IPR014347">
    <property type="entry name" value="Tautomerase/MIF_sf"/>
</dbReference>
<comment type="catalytic activity">
    <reaction evidence="6">
        <text>3-phenylpyruvate = enol-phenylpyruvate</text>
        <dbReference type="Rhea" id="RHEA:17097"/>
        <dbReference type="ChEBI" id="CHEBI:16815"/>
        <dbReference type="ChEBI" id="CHEBI:18005"/>
        <dbReference type="EC" id="5.3.2.1"/>
    </reaction>
</comment>
<comment type="subcellular location">
    <subcellularLocation>
        <location evidence="1">Secreted</location>
    </subcellularLocation>
</comment>
<dbReference type="GO" id="GO:0005125">
    <property type="term" value="F:cytokine activity"/>
    <property type="evidence" value="ECO:0007669"/>
    <property type="project" value="UniProtKB-KW"/>
</dbReference>
<proteinExistence type="inferred from homology"/>
<evidence type="ECO:0000256" key="8">
    <source>
        <dbReference type="ARBA" id="ARBA00038932"/>
    </source>
</evidence>
<dbReference type="EMBL" id="KK853042">
    <property type="protein sequence ID" value="KDR12147.1"/>
    <property type="molecule type" value="Genomic_DNA"/>
</dbReference>
<dbReference type="STRING" id="136037.A0A067R099"/>
<gene>
    <name evidence="13" type="ORF">L798_13902</name>
</gene>
<dbReference type="Gene3D" id="3.30.429.10">
    <property type="entry name" value="Macrophage Migration Inhibitory Factor"/>
    <property type="match status" value="1"/>
</dbReference>
<evidence type="ECO:0000256" key="12">
    <source>
        <dbReference type="ARBA" id="ARBA00042730"/>
    </source>
</evidence>
<evidence type="ECO:0000256" key="4">
    <source>
        <dbReference type="ARBA" id="ARBA00022525"/>
    </source>
</evidence>
<sequence length="147" mass="16086">MLATTLPTNCFESLGVFVDVILTTCRMPNFRLETNIPKSKITVDFLKQTTALIAKTLGKPESYCVATVIPDLLLVWGGSTDPCGTATLMSIGKLGVEENKKHAAVLYDHIEKNLGIPRNRLYITFIDEDAANVGYNGTTFQQIFGGK</sequence>
<comment type="catalytic activity">
    <reaction evidence="7">
        <text>L-dopachrome = 5,6-dihydroxyindole-2-carboxylate</text>
        <dbReference type="Rhea" id="RHEA:13041"/>
        <dbReference type="ChEBI" id="CHEBI:16875"/>
        <dbReference type="ChEBI" id="CHEBI:57509"/>
        <dbReference type="EC" id="5.3.3.12"/>
    </reaction>
</comment>
<organism evidence="13 14">
    <name type="scientific">Zootermopsis nevadensis</name>
    <name type="common">Dampwood termite</name>
    <dbReference type="NCBI Taxonomy" id="136037"/>
    <lineage>
        <taxon>Eukaryota</taxon>
        <taxon>Metazoa</taxon>
        <taxon>Ecdysozoa</taxon>
        <taxon>Arthropoda</taxon>
        <taxon>Hexapoda</taxon>
        <taxon>Insecta</taxon>
        <taxon>Pterygota</taxon>
        <taxon>Neoptera</taxon>
        <taxon>Polyneoptera</taxon>
        <taxon>Dictyoptera</taxon>
        <taxon>Blattodea</taxon>
        <taxon>Blattoidea</taxon>
        <taxon>Termitoidae</taxon>
        <taxon>Termopsidae</taxon>
        <taxon>Zootermopsis</taxon>
    </lineage>
</organism>
<name>A0A067R099_ZOONE</name>
<evidence type="ECO:0000256" key="1">
    <source>
        <dbReference type="ARBA" id="ARBA00004613"/>
    </source>
</evidence>
<dbReference type="OMA" id="YINFFDM"/>
<reference evidence="13 14" key="1">
    <citation type="journal article" date="2014" name="Nat. Commun.">
        <title>Molecular traces of alternative social organization in a termite genome.</title>
        <authorList>
            <person name="Terrapon N."/>
            <person name="Li C."/>
            <person name="Robertson H.M."/>
            <person name="Ji L."/>
            <person name="Meng X."/>
            <person name="Booth W."/>
            <person name="Chen Z."/>
            <person name="Childers C.P."/>
            <person name="Glastad K.M."/>
            <person name="Gokhale K."/>
            <person name="Gowin J."/>
            <person name="Gronenberg W."/>
            <person name="Hermansen R.A."/>
            <person name="Hu H."/>
            <person name="Hunt B.G."/>
            <person name="Huylmans A.K."/>
            <person name="Khalil S.M."/>
            <person name="Mitchell R.D."/>
            <person name="Munoz-Torres M.C."/>
            <person name="Mustard J.A."/>
            <person name="Pan H."/>
            <person name="Reese J.T."/>
            <person name="Scharf M.E."/>
            <person name="Sun F."/>
            <person name="Vogel H."/>
            <person name="Xiao J."/>
            <person name="Yang W."/>
            <person name="Yang Z."/>
            <person name="Yang Z."/>
            <person name="Zhou J."/>
            <person name="Zhu J."/>
            <person name="Brent C.S."/>
            <person name="Elsik C.G."/>
            <person name="Goodisman M.A."/>
            <person name="Liberles D.A."/>
            <person name="Roe R.M."/>
            <person name="Vargo E.L."/>
            <person name="Vilcinskas A."/>
            <person name="Wang J."/>
            <person name="Bornberg-Bauer E."/>
            <person name="Korb J."/>
            <person name="Zhang G."/>
            <person name="Liebig J."/>
        </authorList>
    </citation>
    <scope>NUCLEOTIDE SEQUENCE [LARGE SCALE GENOMIC DNA]</scope>
    <source>
        <tissue evidence="13">Whole organism</tissue>
    </source>
</reference>
<protein>
    <recommendedName>
        <fullName evidence="12">L-dopachrome isomerase</fullName>
        <ecNumber evidence="9">5.3.2.1</ecNumber>
        <ecNumber evidence="8">5.3.3.12</ecNumber>
    </recommendedName>
    <alternativeName>
        <fullName evidence="10">L-dopachrome tautomerase</fullName>
    </alternativeName>
    <alternativeName>
        <fullName evidence="11">Phenylpyruvate tautomerase</fullName>
    </alternativeName>
</protein>
<evidence type="ECO:0000256" key="5">
    <source>
        <dbReference type="ARBA" id="ARBA00023235"/>
    </source>
</evidence>
<evidence type="ECO:0000256" key="10">
    <source>
        <dbReference type="ARBA" id="ARBA00041631"/>
    </source>
</evidence>
<dbReference type="OrthoDB" id="255819at2759"/>
<keyword evidence="3" id="KW-0202">Cytokine</keyword>
<evidence type="ECO:0000313" key="14">
    <source>
        <dbReference type="Proteomes" id="UP000027135"/>
    </source>
</evidence>
<dbReference type="AlphaFoldDB" id="A0A067R099"/>
<evidence type="ECO:0000256" key="7">
    <source>
        <dbReference type="ARBA" id="ARBA00036823"/>
    </source>
</evidence>
<dbReference type="GO" id="GO:0050178">
    <property type="term" value="F:phenylpyruvate tautomerase activity"/>
    <property type="evidence" value="ECO:0007669"/>
    <property type="project" value="UniProtKB-EC"/>
</dbReference>
<dbReference type="EC" id="5.3.3.12" evidence="8"/>
<evidence type="ECO:0000256" key="6">
    <source>
        <dbReference type="ARBA" id="ARBA00036735"/>
    </source>
</evidence>
<evidence type="ECO:0000313" key="13">
    <source>
        <dbReference type="EMBL" id="KDR12147.1"/>
    </source>
</evidence>
<dbReference type="Proteomes" id="UP000027135">
    <property type="component" value="Unassembled WGS sequence"/>
</dbReference>
<evidence type="ECO:0000256" key="3">
    <source>
        <dbReference type="ARBA" id="ARBA00022514"/>
    </source>
</evidence>
<dbReference type="InterPro" id="IPR001398">
    <property type="entry name" value="Macrophage_inhib_fac"/>
</dbReference>
<dbReference type="PANTHER" id="PTHR11954">
    <property type="entry name" value="D-DOPACHROME DECARBOXYLASE"/>
    <property type="match status" value="1"/>
</dbReference>
<comment type="similarity">
    <text evidence="2">Belongs to the MIF family.</text>
</comment>